<evidence type="ECO:0000313" key="1">
    <source>
        <dbReference type="EMBL" id="KER22292.1"/>
    </source>
</evidence>
<dbReference type="GeneID" id="20323746"/>
<gene>
    <name evidence="1" type="ORF">T265_09577</name>
</gene>
<dbReference type="STRING" id="6198.A0A074Z9P7"/>
<reference evidence="1 2" key="1">
    <citation type="submission" date="2013-11" db="EMBL/GenBank/DDBJ databases">
        <title>Opisthorchis viverrini - life in the bile duct.</title>
        <authorList>
            <person name="Young N.D."/>
            <person name="Nagarajan N."/>
            <person name="Lin S.J."/>
            <person name="Korhonen P.K."/>
            <person name="Jex A.R."/>
            <person name="Hall R.S."/>
            <person name="Safavi-Hemami H."/>
            <person name="Kaewkong W."/>
            <person name="Bertrand D."/>
            <person name="Gao S."/>
            <person name="Seet Q."/>
            <person name="Wongkham S."/>
            <person name="Teh B.T."/>
            <person name="Wongkham C."/>
            <person name="Intapan P.M."/>
            <person name="Maleewong W."/>
            <person name="Yang X."/>
            <person name="Hu M."/>
            <person name="Wang Z."/>
            <person name="Hofmann A."/>
            <person name="Sternberg P.W."/>
            <person name="Tan P."/>
            <person name="Wang J."/>
            <person name="Gasser R.B."/>
        </authorList>
    </citation>
    <scope>NUCLEOTIDE SEQUENCE [LARGE SCALE GENOMIC DNA]</scope>
</reference>
<protein>
    <submittedName>
        <fullName evidence="1">Uncharacterized protein</fullName>
    </submittedName>
</protein>
<evidence type="ECO:0000313" key="2">
    <source>
        <dbReference type="Proteomes" id="UP000054324"/>
    </source>
</evidence>
<accession>A0A074Z9P7</accession>
<organism evidence="1 2">
    <name type="scientific">Opisthorchis viverrini</name>
    <name type="common">Southeast Asian liver fluke</name>
    <dbReference type="NCBI Taxonomy" id="6198"/>
    <lineage>
        <taxon>Eukaryota</taxon>
        <taxon>Metazoa</taxon>
        <taxon>Spiralia</taxon>
        <taxon>Lophotrochozoa</taxon>
        <taxon>Platyhelminthes</taxon>
        <taxon>Trematoda</taxon>
        <taxon>Digenea</taxon>
        <taxon>Opisthorchiida</taxon>
        <taxon>Opisthorchiata</taxon>
        <taxon>Opisthorchiidae</taxon>
        <taxon>Opisthorchis</taxon>
    </lineage>
</organism>
<name>A0A074Z9P7_OPIVI</name>
<sequence length="240" mass="27176">MASLHLEDGSEQLSTADLTRRLSCSQALEFQHAGANSLSERSVVRTQPQHPNFSCLSLGDDAVSRPLYFIRTAWPIGTEKVLQLDDSYHYQYIPRPTLKKLPTVKCSLKYPTLYDAKLEPGKMRMRHLIRWTADRACLLVRWPKWLEREFTDRKVRGSNPTSAFRLPLSRLGQPGSIPALVQLSGDMAVRHRKGAAAGRISKKLIGLNAVFESIEYDQPGSHKSEGMREKAVLKLYCLRD</sequence>
<dbReference type="AlphaFoldDB" id="A0A074Z9P7"/>
<dbReference type="CTD" id="20323746"/>
<proteinExistence type="predicted"/>
<dbReference type="Proteomes" id="UP000054324">
    <property type="component" value="Unassembled WGS sequence"/>
</dbReference>
<dbReference type="KEGG" id="ovi:T265_09577"/>
<dbReference type="EMBL" id="KL596907">
    <property type="protein sequence ID" value="KER22292.1"/>
    <property type="molecule type" value="Genomic_DNA"/>
</dbReference>
<dbReference type="OrthoDB" id="269496at2759"/>
<keyword evidence="2" id="KW-1185">Reference proteome</keyword>
<dbReference type="RefSeq" id="XP_009173951.1">
    <property type="nucleotide sequence ID" value="XM_009175687.1"/>
</dbReference>